<name>A0A939BD34_9CLOT</name>
<dbReference type="Gene3D" id="2.40.10.390">
    <property type="match status" value="1"/>
</dbReference>
<dbReference type="InterPro" id="IPR035255">
    <property type="entry name" value="DUF5348"/>
</dbReference>
<dbReference type="Proteomes" id="UP000713880">
    <property type="component" value="Unassembled WGS sequence"/>
</dbReference>
<comment type="caution">
    <text evidence="2">The sequence shown here is derived from an EMBL/GenBank/DDBJ whole genome shotgun (WGS) entry which is preliminary data.</text>
</comment>
<evidence type="ECO:0000313" key="3">
    <source>
        <dbReference type="Proteomes" id="UP000713880"/>
    </source>
</evidence>
<feature type="domain" description="DUF5348" evidence="1">
    <location>
        <begin position="6"/>
        <end position="74"/>
    </location>
</feature>
<reference evidence="2" key="2">
    <citation type="journal article" date="2021" name="Sci. Rep.">
        <title>The distribution of antibiotic resistance genes in chicken gut microbiota commensals.</title>
        <authorList>
            <person name="Juricova H."/>
            <person name="Matiasovicova J."/>
            <person name="Kubasova T."/>
            <person name="Cejkova D."/>
            <person name="Rychlik I."/>
        </authorList>
    </citation>
    <scope>NUCLEOTIDE SEQUENCE</scope>
    <source>
        <strain evidence="2">An420c</strain>
    </source>
</reference>
<protein>
    <submittedName>
        <fullName evidence="2">DUF5348 domain-containing protein</fullName>
    </submittedName>
</protein>
<dbReference type="Pfam" id="PF17295">
    <property type="entry name" value="DUF5348"/>
    <property type="match status" value="1"/>
</dbReference>
<gene>
    <name evidence="2" type="ORF">H6A13_10345</name>
</gene>
<proteinExistence type="predicted"/>
<accession>A0A939BD34</accession>
<keyword evidence="3" id="KW-1185">Reference proteome</keyword>
<reference evidence="2" key="1">
    <citation type="submission" date="2020-08" db="EMBL/GenBank/DDBJ databases">
        <authorList>
            <person name="Cejkova D."/>
            <person name="Kubasova T."/>
            <person name="Jahodarova E."/>
            <person name="Rychlik I."/>
        </authorList>
    </citation>
    <scope>NUCLEOTIDE SEQUENCE</scope>
    <source>
        <strain evidence="2">An420c</strain>
    </source>
</reference>
<evidence type="ECO:0000259" key="1">
    <source>
        <dbReference type="Pfam" id="PF17295"/>
    </source>
</evidence>
<organism evidence="2 3">
    <name type="scientific">Mordavella massiliensis</name>
    <dbReference type="NCBI Taxonomy" id="1871024"/>
    <lineage>
        <taxon>Bacteria</taxon>
        <taxon>Bacillati</taxon>
        <taxon>Bacillota</taxon>
        <taxon>Clostridia</taxon>
        <taxon>Eubacteriales</taxon>
        <taxon>Clostridiaceae</taxon>
        <taxon>Mordavella</taxon>
    </lineage>
</organism>
<dbReference type="RefSeq" id="WP_087150741.1">
    <property type="nucleotide sequence ID" value="NZ_JACJLV010000037.1"/>
</dbReference>
<sequence length="74" mass="8791">METREGNLYYDKSSGRYDIRFDVESYYGGLHCGDCFEVKVKDTWIPVRIEMDTSDQWYLVGFPRTKLDGLRVRI</sequence>
<dbReference type="AlphaFoldDB" id="A0A939BD34"/>
<dbReference type="EMBL" id="JACJLV010000037">
    <property type="protein sequence ID" value="MBM6827487.1"/>
    <property type="molecule type" value="Genomic_DNA"/>
</dbReference>
<evidence type="ECO:0000313" key="2">
    <source>
        <dbReference type="EMBL" id="MBM6827487.1"/>
    </source>
</evidence>